<comment type="subcellular location">
    <subcellularLocation>
        <location evidence="1">Membrane</location>
        <topology evidence="1">Multi-pass membrane protein</topology>
    </subcellularLocation>
</comment>
<sequence length="128" mass="13754">MSAAPPPPATPYQGPTQLSPADEKLWATLVHLGGLLWMVSLPVIPALVGFLVLRDRGPFVRANTAAALNFQISMIIYAIVSSLLIIVVIGWFLLPIVGIVNIVFSIIAGVKANQGEVYSYPLTIKFVN</sequence>
<dbReference type="RefSeq" id="WP_083364190.1">
    <property type="nucleotide sequence ID" value="NZ_LT629742.1"/>
</dbReference>
<feature type="transmembrane region" description="Helical" evidence="5">
    <location>
        <begin position="25"/>
        <end position="53"/>
    </location>
</feature>
<protein>
    <recommendedName>
        <fullName evidence="8">DUF4870 domain-containing protein</fullName>
    </recommendedName>
</protein>
<feature type="transmembrane region" description="Helical" evidence="5">
    <location>
        <begin position="74"/>
        <end position="107"/>
    </location>
</feature>
<evidence type="ECO:0000256" key="4">
    <source>
        <dbReference type="ARBA" id="ARBA00023136"/>
    </source>
</evidence>
<name>A0A1H1VR59_9MICO</name>
<accession>A0A1H1VR59</accession>
<dbReference type="Pfam" id="PF09685">
    <property type="entry name" value="MamF_MmsF"/>
    <property type="match status" value="1"/>
</dbReference>
<gene>
    <name evidence="6" type="ORF">SAMN04489834_2333</name>
</gene>
<evidence type="ECO:0000256" key="2">
    <source>
        <dbReference type="ARBA" id="ARBA00022692"/>
    </source>
</evidence>
<dbReference type="STRING" id="412690.SAMN04489834_2333"/>
<dbReference type="EMBL" id="LT629742">
    <property type="protein sequence ID" value="SDS87175.1"/>
    <property type="molecule type" value="Genomic_DNA"/>
</dbReference>
<dbReference type="InterPro" id="IPR019109">
    <property type="entry name" value="MamF_MmsF"/>
</dbReference>
<keyword evidence="7" id="KW-1185">Reference proteome</keyword>
<dbReference type="AlphaFoldDB" id="A0A1H1VR59"/>
<evidence type="ECO:0000256" key="3">
    <source>
        <dbReference type="ARBA" id="ARBA00022989"/>
    </source>
</evidence>
<keyword evidence="4 5" id="KW-0472">Membrane</keyword>
<proteinExistence type="predicted"/>
<organism evidence="6 7">
    <name type="scientific">Microterricola viridarii</name>
    <dbReference type="NCBI Taxonomy" id="412690"/>
    <lineage>
        <taxon>Bacteria</taxon>
        <taxon>Bacillati</taxon>
        <taxon>Actinomycetota</taxon>
        <taxon>Actinomycetes</taxon>
        <taxon>Micrococcales</taxon>
        <taxon>Microbacteriaceae</taxon>
        <taxon>Microterricola</taxon>
    </lineage>
</organism>
<evidence type="ECO:0000256" key="1">
    <source>
        <dbReference type="ARBA" id="ARBA00004141"/>
    </source>
</evidence>
<keyword evidence="3 5" id="KW-1133">Transmembrane helix</keyword>
<dbReference type="Proteomes" id="UP000181956">
    <property type="component" value="Chromosome I"/>
</dbReference>
<keyword evidence="2 5" id="KW-0812">Transmembrane</keyword>
<evidence type="ECO:0008006" key="8">
    <source>
        <dbReference type="Google" id="ProtNLM"/>
    </source>
</evidence>
<evidence type="ECO:0000256" key="5">
    <source>
        <dbReference type="SAM" id="Phobius"/>
    </source>
</evidence>
<dbReference type="OrthoDB" id="9808930at2"/>
<evidence type="ECO:0000313" key="7">
    <source>
        <dbReference type="Proteomes" id="UP000181956"/>
    </source>
</evidence>
<reference evidence="7" key="1">
    <citation type="submission" date="2016-10" db="EMBL/GenBank/DDBJ databases">
        <authorList>
            <person name="Varghese N."/>
            <person name="Submissions S."/>
        </authorList>
    </citation>
    <scope>NUCLEOTIDE SEQUENCE [LARGE SCALE GENOMIC DNA]</scope>
    <source>
        <strain evidence="7">DSM 21772</strain>
    </source>
</reference>
<evidence type="ECO:0000313" key="6">
    <source>
        <dbReference type="EMBL" id="SDS87175.1"/>
    </source>
</evidence>